<dbReference type="Proteomes" id="UP000663870">
    <property type="component" value="Unassembled WGS sequence"/>
</dbReference>
<gene>
    <name evidence="3" type="ORF">JXQ802_LOCUS54033</name>
    <name evidence="2" type="ORF">PYM288_LOCUS37611</name>
</gene>
<comment type="caution">
    <text evidence="2">The sequence shown here is derived from an EMBL/GenBank/DDBJ whole genome shotgun (WGS) entry which is preliminary data.</text>
</comment>
<reference evidence="2" key="1">
    <citation type="submission" date="2021-02" db="EMBL/GenBank/DDBJ databases">
        <authorList>
            <person name="Nowell W R."/>
        </authorList>
    </citation>
    <scope>NUCLEOTIDE SEQUENCE</scope>
</reference>
<dbReference type="Proteomes" id="UP000663854">
    <property type="component" value="Unassembled WGS sequence"/>
</dbReference>
<dbReference type="InterPro" id="IPR003439">
    <property type="entry name" value="ABC_transporter-like_ATP-bd"/>
</dbReference>
<name>A0A815RHM5_9BILA</name>
<dbReference type="Gene3D" id="3.40.50.300">
    <property type="entry name" value="P-loop containing nucleotide triphosphate hydrolases"/>
    <property type="match status" value="1"/>
</dbReference>
<sequence length="123" mass="13893">MYDIFFQGYETKVGLKGSFLSGGENQCIVIARVLLHRPKVLLLDEPTSAMDSYNEQIVQEALEQAQPEDSSRTSLVIAHRLSTIRSCDLICVLHRGHIVESGTHTELTQQRGAYYRMIARNNL</sequence>
<dbReference type="GO" id="GO:0005524">
    <property type="term" value="F:ATP binding"/>
    <property type="evidence" value="ECO:0007669"/>
    <property type="project" value="InterPro"/>
</dbReference>
<dbReference type="AlphaFoldDB" id="A0A815RHM5"/>
<dbReference type="EMBL" id="CAJNOH010008327">
    <property type="protein sequence ID" value="CAF1477463.1"/>
    <property type="molecule type" value="Genomic_DNA"/>
</dbReference>
<evidence type="ECO:0000313" key="5">
    <source>
        <dbReference type="Proteomes" id="UP000663870"/>
    </source>
</evidence>
<dbReference type="InterPro" id="IPR027417">
    <property type="entry name" value="P-loop_NTPase"/>
</dbReference>
<proteinExistence type="predicted"/>
<evidence type="ECO:0000259" key="1">
    <source>
        <dbReference type="Pfam" id="PF00005"/>
    </source>
</evidence>
<feature type="domain" description="ABC transporter" evidence="1">
    <location>
        <begin position="10"/>
        <end position="48"/>
    </location>
</feature>
<dbReference type="PANTHER" id="PTHR43394:SF1">
    <property type="entry name" value="ATP-BINDING CASSETTE SUB-FAMILY B MEMBER 10, MITOCHONDRIAL"/>
    <property type="match status" value="1"/>
</dbReference>
<dbReference type="InterPro" id="IPR039421">
    <property type="entry name" value="Type_1_exporter"/>
</dbReference>
<evidence type="ECO:0000313" key="3">
    <source>
        <dbReference type="EMBL" id="CAF1647010.1"/>
    </source>
</evidence>
<evidence type="ECO:0000313" key="4">
    <source>
        <dbReference type="Proteomes" id="UP000663854"/>
    </source>
</evidence>
<dbReference type="Pfam" id="PF00005">
    <property type="entry name" value="ABC_tran"/>
    <property type="match status" value="1"/>
</dbReference>
<evidence type="ECO:0000313" key="2">
    <source>
        <dbReference type="EMBL" id="CAF1477463.1"/>
    </source>
</evidence>
<protein>
    <recommendedName>
        <fullName evidence="1">ABC transporter domain-containing protein</fullName>
    </recommendedName>
</protein>
<dbReference type="GO" id="GO:0090374">
    <property type="term" value="P:oligopeptide export from mitochondrion"/>
    <property type="evidence" value="ECO:0007669"/>
    <property type="project" value="TreeGrafter"/>
</dbReference>
<keyword evidence="5" id="KW-1185">Reference proteome</keyword>
<dbReference type="SUPFAM" id="SSF52540">
    <property type="entry name" value="P-loop containing nucleoside triphosphate hydrolases"/>
    <property type="match status" value="1"/>
</dbReference>
<accession>A0A815RHM5</accession>
<organism evidence="2 4">
    <name type="scientific">Rotaria sordida</name>
    <dbReference type="NCBI Taxonomy" id="392033"/>
    <lineage>
        <taxon>Eukaryota</taxon>
        <taxon>Metazoa</taxon>
        <taxon>Spiralia</taxon>
        <taxon>Gnathifera</taxon>
        <taxon>Rotifera</taxon>
        <taxon>Eurotatoria</taxon>
        <taxon>Bdelloidea</taxon>
        <taxon>Philodinida</taxon>
        <taxon>Philodinidae</taxon>
        <taxon>Rotaria</taxon>
    </lineage>
</organism>
<dbReference type="GO" id="GO:0016887">
    <property type="term" value="F:ATP hydrolysis activity"/>
    <property type="evidence" value="ECO:0007669"/>
    <property type="project" value="InterPro"/>
</dbReference>
<dbReference type="GO" id="GO:0015421">
    <property type="term" value="F:ABC-type oligopeptide transporter activity"/>
    <property type="evidence" value="ECO:0007669"/>
    <property type="project" value="TreeGrafter"/>
</dbReference>
<dbReference type="EMBL" id="CAJNOL010010015">
    <property type="protein sequence ID" value="CAF1647010.1"/>
    <property type="molecule type" value="Genomic_DNA"/>
</dbReference>
<dbReference type="GO" id="GO:0005743">
    <property type="term" value="C:mitochondrial inner membrane"/>
    <property type="evidence" value="ECO:0007669"/>
    <property type="project" value="TreeGrafter"/>
</dbReference>
<dbReference type="PANTHER" id="PTHR43394">
    <property type="entry name" value="ATP-DEPENDENT PERMEASE MDL1, MITOCHONDRIAL"/>
    <property type="match status" value="1"/>
</dbReference>